<evidence type="ECO:0000313" key="2">
    <source>
        <dbReference type="Proteomes" id="UP000228528"/>
    </source>
</evidence>
<protein>
    <recommendedName>
        <fullName evidence="3">Fibronectin type-III domain-containing protein</fullName>
    </recommendedName>
</protein>
<dbReference type="InterPro" id="IPR013783">
    <property type="entry name" value="Ig-like_fold"/>
</dbReference>
<organism evidence="1 2">
    <name type="scientific">Candidatus Magasanikbacteria bacterium CG10_big_fil_rev_8_21_14_0_10_38_6</name>
    <dbReference type="NCBI Taxonomy" id="1974647"/>
    <lineage>
        <taxon>Bacteria</taxon>
        <taxon>Candidatus Magasanikiibacteriota</taxon>
    </lineage>
</organism>
<name>A0A2M6NZR1_9BACT</name>
<sequence>MAWTSPGDDAGVGTAAAYDIRYSTSLISEANWASATQVIGEPVPSIAGSSESVTVSSLTANTTYYFAIKTSDEVPNTSAISNIPSATTLALGTEASNLVVDTTSVVVGGGSKTLQGITLENTGASNITITEMTVSWTGGASGNKMKTITIDGTQVFSGNSNSGSITNITDTLLATGGGVIPLDSITFSKNIPGTTFDILFTMSDASTKNVTGITP</sequence>
<dbReference type="AlphaFoldDB" id="A0A2M6NZR1"/>
<evidence type="ECO:0008006" key="3">
    <source>
        <dbReference type="Google" id="ProtNLM"/>
    </source>
</evidence>
<accession>A0A2M6NZR1</accession>
<proteinExistence type="predicted"/>
<comment type="caution">
    <text evidence="1">The sequence shown here is derived from an EMBL/GenBank/DDBJ whole genome shotgun (WGS) entry which is preliminary data.</text>
</comment>
<reference evidence="2" key="1">
    <citation type="submission" date="2017-09" db="EMBL/GenBank/DDBJ databases">
        <title>Depth-based differentiation of microbial function through sediment-hosted aquifers and enrichment of novel symbionts in the deep terrestrial subsurface.</title>
        <authorList>
            <person name="Probst A.J."/>
            <person name="Ladd B."/>
            <person name="Jarett J.K."/>
            <person name="Geller-Mcgrath D.E."/>
            <person name="Sieber C.M.K."/>
            <person name="Emerson J.B."/>
            <person name="Anantharaman K."/>
            <person name="Thomas B.C."/>
            <person name="Malmstrom R."/>
            <person name="Stieglmeier M."/>
            <person name="Klingl A."/>
            <person name="Woyke T."/>
            <person name="Ryan C.M."/>
            <person name="Banfield J.F."/>
        </authorList>
    </citation>
    <scope>NUCLEOTIDE SEQUENCE [LARGE SCALE GENOMIC DNA]</scope>
</reference>
<dbReference type="EMBL" id="PFBW01000211">
    <property type="protein sequence ID" value="PIR76962.1"/>
    <property type="molecule type" value="Genomic_DNA"/>
</dbReference>
<dbReference type="Gene3D" id="2.60.40.10">
    <property type="entry name" value="Immunoglobulins"/>
    <property type="match status" value="1"/>
</dbReference>
<evidence type="ECO:0000313" key="1">
    <source>
        <dbReference type="EMBL" id="PIR76962.1"/>
    </source>
</evidence>
<gene>
    <name evidence="1" type="ORF">COU30_05035</name>
</gene>
<dbReference type="Proteomes" id="UP000228528">
    <property type="component" value="Unassembled WGS sequence"/>
</dbReference>